<dbReference type="SUPFAM" id="SSF54427">
    <property type="entry name" value="NTF2-like"/>
    <property type="match status" value="1"/>
</dbReference>
<reference evidence="1" key="1">
    <citation type="submission" date="2022-02" db="EMBL/GenBank/DDBJ databases">
        <authorList>
            <person name="Henning P.M."/>
            <person name="McCubbin A.G."/>
            <person name="Shore J.S."/>
        </authorList>
    </citation>
    <scope>NUCLEOTIDE SEQUENCE</scope>
    <source>
        <strain evidence="1">F60SS</strain>
        <tissue evidence="1">Leaves</tissue>
    </source>
</reference>
<organism evidence="1 2">
    <name type="scientific">Turnera subulata</name>
    <dbReference type="NCBI Taxonomy" id="218843"/>
    <lineage>
        <taxon>Eukaryota</taxon>
        <taxon>Viridiplantae</taxon>
        <taxon>Streptophyta</taxon>
        <taxon>Embryophyta</taxon>
        <taxon>Tracheophyta</taxon>
        <taxon>Spermatophyta</taxon>
        <taxon>Magnoliopsida</taxon>
        <taxon>eudicotyledons</taxon>
        <taxon>Gunneridae</taxon>
        <taxon>Pentapetalae</taxon>
        <taxon>rosids</taxon>
        <taxon>fabids</taxon>
        <taxon>Malpighiales</taxon>
        <taxon>Passifloraceae</taxon>
        <taxon>Turnera</taxon>
    </lineage>
</organism>
<evidence type="ECO:0008006" key="3">
    <source>
        <dbReference type="Google" id="ProtNLM"/>
    </source>
</evidence>
<dbReference type="Pfam" id="PF07107">
    <property type="entry name" value="WI12"/>
    <property type="match status" value="1"/>
</dbReference>
<protein>
    <recommendedName>
        <fullName evidence="3">Wound-induced protein 1</fullName>
    </recommendedName>
</protein>
<dbReference type="EMBL" id="JAKUCV010003846">
    <property type="protein sequence ID" value="KAJ4837406.1"/>
    <property type="molecule type" value="Genomic_DNA"/>
</dbReference>
<comment type="caution">
    <text evidence="1">The sequence shown here is derived from an EMBL/GenBank/DDBJ whole genome shotgun (WGS) entry which is preliminary data.</text>
</comment>
<evidence type="ECO:0000313" key="1">
    <source>
        <dbReference type="EMBL" id="KAJ4837406.1"/>
    </source>
</evidence>
<dbReference type="InterPro" id="IPR032710">
    <property type="entry name" value="NTF2-like_dom_sf"/>
</dbReference>
<keyword evidence="2" id="KW-1185">Reference proteome</keyword>
<proteinExistence type="predicted"/>
<gene>
    <name evidence="1" type="ORF">Tsubulata_036921</name>
</gene>
<evidence type="ECO:0000313" key="2">
    <source>
        <dbReference type="Proteomes" id="UP001141552"/>
    </source>
</evidence>
<dbReference type="InterPro" id="IPR009798">
    <property type="entry name" value="Wun1-like"/>
</dbReference>
<dbReference type="PANTHER" id="PTHR33703">
    <property type="entry name" value="OS07G0691300 PROTEIN"/>
    <property type="match status" value="1"/>
</dbReference>
<sequence length="115" mass="12342">MNFLTGSSSSIECDHSFTFSPISTVAFGSMVLCEGFNKEWNISWVHAWSVTDGKITQVREYFNTSVVVTKFGDGGTSQAISSSKKTTSGSSTSCLSVWQSQLSNNKSVPGLVLAL</sequence>
<accession>A0A9Q0JCB4</accession>
<name>A0A9Q0JCB4_9ROSI</name>
<dbReference type="Gene3D" id="3.10.450.50">
    <property type="match status" value="1"/>
</dbReference>
<dbReference type="OrthoDB" id="667779at2759"/>
<dbReference type="Proteomes" id="UP001141552">
    <property type="component" value="Unassembled WGS sequence"/>
</dbReference>
<dbReference type="PANTHER" id="PTHR33703:SF1">
    <property type="entry name" value="WOUND-INDUCED PROTEIN 1"/>
    <property type="match status" value="1"/>
</dbReference>
<dbReference type="AlphaFoldDB" id="A0A9Q0JCB4"/>
<reference evidence="1" key="2">
    <citation type="journal article" date="2023" name="Plants (Basel)">
        <title>Annotation of the Turnera subulata (Passifloraceae) Draft Genome Reveals the S-Locus Evolved after the Divergence of Turneroideae from Passifloroideae in a Stepwise Manner.</title>
        <authorList>
            <person name="Henning P.M."/>
            <person name="Roalson E.H."/>
            <person name="Mir W."/>
            <person name="McCubbin A.G."/>
            <person name="Shore J.S."/>
        </authorList>
    </citation>
    <scope>NUCLEOTIDE SEQUENCE</scope>
    <source>
        <strain evidence="1">F60SS</strain>
    </source>
</reference>